<dbReference type="EC" id="1.1.1.1" evidence="3"/>
<dbReference type="SUPFAM" id="SSF51735">
    <property type="entry name" value="NAD(P)-binding Rossmann-fold domains"/>
    <property type="match status" value="1"/>
</dbReference>
<dbReference type="Proteomes" id="UP000076925">
    <property type="component" value="Unassembled WGS sequence"/>
</dbReference>
<evidence type="ECO:0000256" key="5">
    <source>
        <dbReference type="ARBA" id="ARBA00022833"/>
    </source>
</evidence>
<dbReference type="Gene3D" id="3.90.180.10">
    <property type="entry name" value="Medium-chain alcohol dehydrogenases, catalytic domain"/>
    <property type="match status" value="1"/>
</dbReference>
<dbReference type="InterPro" id="IPR020843">
    <property type="entry name" value="ER"/>
</dbReference>
<keyword evidence="4 7" id="KW-0479">Metal-binding</keyword>
<dbReference type="RefSeq" id="WP_017744824.1">
    <property type="nucleotide sequence ID" value="NZ_KQ976354.1"/>
</dbReference>
<evidence type="ECO:0000256" key="4">
    <source>
        <dbReference type="ARBA" id="ARBA00022723"/>
    </source>
</evidence>
<evidence type="ECO:0000256" key="7">
    <source>
        <dbReference type="RuleBase" id="RU361277"/>
    </source>
</evidence>
<dbReference type="AlphaFoldDB" id="A0A139WWG0"/>
<evidence type="ECO:0000259" key="8">
    <source>
        <dbReference type="SMART" id="SM00829"/>
    </source>
</evidence>
<evidence type="ECO:0000256" key="2">
    <source>
        <dbReference type="ARBA" id="ARBA00008072"/>
    </source>
</evidence>
<dbReference type="InterPro" id="IPR013149">
    <property type="entry name" value="ADH-like_C"/>
</dbReference>
<evidence type="ECO:0000256" key="6">
    <source>
        <dbReference type="ARBA" id="ARBA00023002"/>
    </source>
</evidence>
<proteinExistence type="inferred from homology"/>
<dbReference type="GO" id="GO:0008106">
    <property type="term" value="F:alcohol dehydrogenase (NADP+) activity"/>
    <property type="evidence" value="ECO:0007669"/>
    <property type="project" value="UniProtKB-ARBA"/>
</dbReference>
<dbReference type="InterPro" id="IPR013154">
    <property type="entry name" value="ADH-like_N"/>
</dbReference>
<sequence>MGLMKAVQVSRPGGDFEVVEREIPEPQHNQVRVKIEACGICHGDVFVKEGFWHGLKYPRIPGHEIVGSIDKVGEGVTTWQQGQRVGVGWHGGHCFQCEPCLQGDFSNCQNSAITGIDFDGGYAEYTVVPSSALASIPEDFSSIEAAPLLCAGITTFNALRNSGARVGDIVAVQGVGGLGHLAIQFARKMGFKTVAVSRGQDKKKLALEMGASEYVDTELVDAAQALIDMGGAKVILATAPNSKAMSSLVNGLAVNGKLLIVGASGEPLEISPIQLIKGRKSVQGWHSGHAKDSEETLSFCMISEIRPLIEVFSLENVAEAYKRMLYNKARFRVVLQISP</sequence>
<keyword evidence="10" id="KW-1185">Reference proteome</keyword>
<dbReference type="GO" id="GO:0008270">
    <property type="term" value="F:zinc ion binding"/>
    <property type="evidence" value="ECO:0007669"/>
    <property type="project" value="InterPro"/>
</dbReference>
<dbReference type="FunFam" id="3.40.50.720:FF:000022">
    <property type="entry name" value="Cinnamyl alcohol dehydrogenase"/>
    <property type="match status" value="1"/>
</dbReference>
<evidence type="ECO:0000256" key="3">
    <source>
        <dbReference type="ARBA" id="ARBA00013190"/>
    </source>
</evidence>
<evidence type="ECO:0000313" key="10">
    <source>
        <dbReference type="Proteomes" id="UP000076925"/>
    </source>
</evidence>
<dbReference type="EMBL" id="ANNX02000047">
    <property type="protein sequence ID" value="KYC36779.1"/>
    <property type="molecule type" value="Genomic_DNA"/>
</dbReference>
<dbReference type="CDD" id="cd08296">
    <property type="entry name" value="CAD_like"/>
    <property type="match status" value="1"/>
</dbReference>
<dbReference type="InterPro" id="IPR036291">
    <property type="entry name" value="NAD(P)-bd_dom_sf"/>
</dbReference>
<organism evidence="9 10">
    <name type="scientific">Scytonema hofmannii PCC 7110</name>
    <dbReference type="NCBI Taxonomy" id="128403"/>
    <lineage>
        <taxon>Bacteria</taxon>
        <taxon>Bacillati</taxon>
        <taxon>Cyanobacteriota</taxon>
        <taxon>Cyanophyceae</taxon>
        <taxon>Nostocales</taxon>
        <taxon>Scytonemataceae</taxon>
        <taxon>Scytonema</taxon>
    </lineage>
</organism>
<dbReference type="PANTHER" id="PTHR42940:SF7">
    <property type="entry name" value="ALCOHOL DEHYDROGENASE-LIKE N-TERMINAL DOMAIN-CONTAINING PROTEIN"/>
    <property type="match status" value="1"/>
</dbReference>
<dbReference type="SMART" id="SM00829">
    <property type="entry name" value="PKS_ER"/>
    <property type="match status" value="1"/>
</dbReference>
<keyword evidence="5 7" id="KW-0862">Zinc</keyword>
<evidence type="ECO:0000313" key="9">
    <source>
        <dbReference type="EMBL" id="KYC36779.1"/>
    </source>
</evidence>
<reference evidence="9 10" key="1">
    <citation type="journal article" date="2013" name="Genome Biol. Evol.">
        <title>Genomes of Stigonematalean cyanobacteria (subsection V) and the evolution of oxygenic photosynthesis from prokaryotes to plastids.</title>
        <authorList>
            <person name="Dagan T."/>
            <person name="Roettger M."/>
            <person name="Stucken K."/>
            <person name="Landan G."/>
            <person name="Koch R."/>
            <person name="Major P."/>
            <person name="Gould S.B."/>
            <person name="Goremykin V.V."/>
            <person name="Rippka R."/>
            <person name="Tandeau de Marsac N."/>
            <person name="Gugger M."/>
            <person name="Lockhart P.J."/>
            <person name="Allen J.F."/>
            <person name="Brune I."/>
            <person name="Maus I."/>
            <person name="Puhler A."/>
            <person name="Martin W.F."/>
        </authorList>
    </citation>
    <scope>NUCLEOTIDE SEQUENCE [LARGE SCALE GENOMIC DNA]</scope>
    <source>
        <strain evidence="9 10">PCC 7110</strain>
    </source>
</reference>
<dbReference type="Pfam" id="PF00107">
    <property type="entry name" value="ADH_zinc_N"/>
    <property type="match status" value="1"/>
</dbReference>
<keyword evidence="6" id="KW-0560">Oxidoreductase</keyword>
<comment type="caution">
    <text evidence="9">The sequence shown here is derived from an EMBL/GenBank/DDBJ whole genome shotgun (WGS) entry which is preliminary data.</text>
</comment>
<dbReference type="PANTHER" id="PTHR42940">
    <property type="entry name" value="ALCOHOL DEHYDROGENASE 1-RELATED"/>
    <property type="match status" value="1"/>
</dbReference>
<dbReference type="Pfam" id="PF08240">
    <property type="entry name" value="ADH_N"/>
    <property type="match status" value="1"/>
</dbReference>
<dbReference type="OrthoDB" id="9770526at2"/>
<evidence type="ECO:0000256" key="1">
    <source>
        <dbReference type="ARBA" id="ARBA00001947"/>
    </source>
</evidence>
<dbReference type="SUPFAM" id="SSF50129">
    <property type="entry name" value="GroES-like"/>
    <property type="match status" value="1"/>
</dbReference>
<dbReference type="STRING" id="128403.WA1_44720"/>
<name>A0A139WWG0_9CYAN</name>
<gene>
    <name evidence="9" type="ORF">WA1_44720</name>
</gene>
<protein>
    <recommendedName>
        <fullName evidence="3">alcohol dehydrogenase</fullName>
        <ecNumber evidence="3">1.1.1.1</ecNumber>
    </recommendedName>
</protein>
<dbReference type="PROSITE" id="PS00059">
    <property type="entry name" value="ADH_ZINC"/>
    <property type="match status" value="1"/>
</dbReference>
<dbReference type="GO" id="GO:0005737">
    <property type="term" value="C:cytoplasm"/>
    <property type="evidence" value="ECO:0007669"/>
    <property type="project" value="TreeGrafter"/>
</dbReference>
<comment type="cofactor">
    <cofactor evidence="1 7">
        <name>Zn(2+)</name>
        <dbReference type="ChEBI" id="CHEBI:29105"/>
    </cofactor>
</comment>
<comment type="similarity">
    <text evidence="2 7">Belongs to the zinc-containing alcohol dehydrogenase family.</text>
</comment>
<accession>A0A139WWG0</accession>
<feature type="domain" description="Enoyl reductase (ER)" evidence="8">
    <location>
        <begin position="13"/>
        <end position="335"/>
    </location>
</feature>
<dbReference type="InterPro" id="IPR002328">
    <property type="entry name" value="ADH_Zn_CS"/>
</dbReference>
<dbReference type="Gene3D" id="3.40.50.720">
    <property type="entry name" value="NAD(P)-binding Rossmann-like Domain"/>
    <property type="match status" value="1"/>
</dbReference>
<dbReference type="InterPro" id="IPR011032">
    <property type="entry name" value="GroES-like_sf"/>
</dbReference>
<dbReference type="GO" id="GO:0004022">
    <property type="term" value="F:alcohol dehydrogenase (NAD+) activity"/>
    <property type="evidence" value="ECO:0007669"/>
    <property type="project" value="UniProtKB-EC"/>
</dbReference>